<keyword evidence="1" id="KW-1133">Transmembrane helix</keyword>
<organism evidence="2">
    <name type="scientific">Anguilla anguilla</name>
    <name type="common">European freshwater eel</name>
    <name type="synonym">Muraena anguilla</name>
    <dbReference type="NCBI Taxonomy" id="7936"/>
    <lineage>
        <taxon>Eukaryota</taxon>
        <taxon>Metazoa</taxon>
        <taxon>Chordata</taxon>
        <taxon>Craniata</taxon>
        <taxon>Vertebrata</taxon>
        <taxon>Euteleostomi</taxon>
        <taxon>Actinopterygii</taxon>
        <taxon>Neopterygii</taxon>
        <taxon>Teleostei</taxon>
        <taxon>Anguilliformes</taxon>
        <taxon>Anguillidae</taxon>
        <taxon>Anguilla</taxon>
    </lineage>
</organism>
<name>A0A0E9WD75_ANGAN</name>
<evidence type="ECO:0000313" key="2">
    <source>
        <dbReference type="EMBL" id="JAH87448.1"/>
    </source>
</evidence>
<accession>A0A0E9WD75</accession>
<sequence>MKLMRISTLLPAKMTQFLLQLSQWEYMAIHFFLLSCLRMLFLSSIKRFIKTI</sequence>
<feature type="transmembrane region" description="Helical" evidence="1">
    <location>
        <begin position="26"/>
        <end position="45"/>
    </location>
</feature>
<dbReference type="AlphaFoldDB" id="A0A0E9WD75"/>
<keyword evidence="1" id="KW-0472">Membrane</keyword>
<proteinExistence type="predicted"/>
<reference evidence="2" key="2">
    <citation type="journal article" date="2015" name="Fish Shellfish Immunol.">
        <title>Early steps in the European eel (Anguilla anguilla)-Vibrio vulnificus interaction in the gills: Role of the RtxA13 toxin.</title>
        <authorList>
            <person name="Callol A."/>
            <person name="Pajuelo D."/>
            <person name="Ebbesson L."/>
            <person name="Teles M."/>
            <person name="MacKenzie S."/>
            <person name="Amaro C."/>
        </authorList>
    </citation>
    <scope>NUCLEOTIDE SEQUENCE</scope>
</reference>
<keyword evidence="1" id="KW-0812">Transmembrane</keyword>
<reference evidence="2" key="1">
    <citation type="submission" date="2014-11" db="EMBL/GenBank/DDBJ databases">
        <authorList>
            <person name="Amaro Gonzalez C."/>
        </authorList>
    </citation>
    <scope>NUCLEOTIDE SEQUENCE</scope>
</reference>
<dbReference type="EMBL" id="GBXM01021129">
    <property type="protein sequence ID" value="JAH87448.1"/>
    <property type="molecule type" value="Transcribed_RNA"/>
</dbReference>
<evidence type="ECO:0000256" key="1">
    <source>
        <dbReference type="SAM" id="Phobius"/>
    </source>
</evidence>
<protein>
    <submittedName>
        <fullName evidence="2">Uncharacterized protein</fullName>
    </submittedName>
</protein>